<sequence length="326" mass="34019">MSVELVEVVRSGFRECVHRGSLIVLDPAGEVVVSLGEVHTPIYPRSSNKPLQAVALLRAGFVPRDSAELAIATASHEGETEHVEAVQRLLDGAGFTETDLACPADVPGNERARAEVLASGGERRPVYMNCSGKHAAMLAACAANGWDTAGYTDAGHPLQQLVTETVLELADDVEDTDLGVDGCGLPIVPMPLFNLARAYSRLVTAQPGTPERAVADAVREHPFLISGSGKDDLELMGAVDGLLCKAGADGIHAGALPNGTAFAFKIDDGHERARLPLTAALLQRLATSELGHTATFDVERLAGLASQPVLGGGVRVGTVRAVPGVF</sequence>
<evidence type="ECO:0000313" key="1">
    <source>
        <dbReference type="EMBL" id="UYP19593.1"/>
    </source>
</evidence>
<dbReference type="Proteomes" id="UP001156484">
    <property type="component" value="Chromosome"/>
</dbReference>
<proteinExistence type="predicted"/>
<keyword evidence="2" id="KW-1185">Reference proteome</keyword>
<accession>A0ACD4DHZ1</accession>
<protein>
    <submittedName>
        <fullName evidence="1">Asparaginase</fullName>
    </submittedName>
</protein>
<reference evidence="1" key="1">
    <citation type="submission" date="2022-10" db="EMBL/GenBank/DDBJ databases">
        <title>Rhodococcus ferula Z13 complete genome.</title>
        <authorList>
            <person name="Long X."/>
            <person name="Zang M."/>
        </authorList>
    </citation>
    <scope>NUCLEOTIDE SEQUENCE</scope>
    <source>
        <strain evidence="1">Z13</strain>
    </source>
</reference>
<gene>
    <name evidence="1" type="ORF">OED52_03215</name>
</gene>
<organism evidence="1 2">
    <name type="scientific">Rhodococcus sacchari</name>
    <dbReference type="NCBI Taxonomy" id="2962047"/>
    <lineage>
        <taxon>Bacteria</taxon>
        <taxon>Bacillati</taxon>
        <taxon>Actinomycetota</taxon>
        <taxon>Actinomycetes</taxon>
        <taxon>Mycobacteriales</taxon>
        <taxon>Nocardiaceae</taxon>
        <taxon>Rhodococcus</taxon>
    </lineage>
</organism>
<dbReference type="EMBL" id="CP107551">
    <property type="protein sequence ID" value="UYP19593.1"/>
    <property type="molecule type" value="Genomic_DNA"/>
</dbReference>
<name>A0ACD4DHZ1_9NOCA</name>
<evidence type="ECO:0000313" key="2">
    <source>
        <dbReference type="Proteomes" id="UP001156484"/>
    </source>
</evidence>